<dbReference type="Pfam" id="PF16998">
    <property type="entry name" value="17kDa_Anti_2"/>
    <property type="match status" value="1"/>
</dbReference>
<accession>A0P0K0</accession>
<dbReference type="Proteomes" id="UP000004848">
    <property type="component" value="Unassembled WGS sequence"/>
</dbReference>
<gene>
    <name evidence="2" type="ORF">SIAM614_00949</name>
</gene>
<evidence type="ECO:0000313" key="2">
    <source>
        <dbReference type="EMBL" id="EAV41314.1"/>
    </source>
</evidence>
<reference evidence="2 3" key="1">
    <citation type="submission" date="2006-05" db="EMBL/GenBank/DDBJ databases">
        <authorList>
            <person name="King G."/>
            <person name="Ferriera S."/>
            <person name="Johnson J."/>
            <person name="Kravitz S."/>
            <person name="Beeson K."/>
            <person name="Sutton G."/>
            <person name="Rogers Y.-H."/>
            <person name="Friedman R."/>
            <person name="Frazier M."/>
            <person name="Venter J.C."/>
        </authorList>
    </citation>
    <scope>NUCLEOTIDE SEQUENCE [LARGE SCALE GENOMIC DNA]</scope>
    <source>
        <strain evidence="3">ATCC 25650 / DSM 13394 / JCM 20685 / NBRC 16684 / NCIMB 2208 / IAM 12614 / B1</strain>
    </source>
</reference>
<dbReference type="EMBL" id="AAUW01000021">
    <property type="protein sequence ID" value="EAV41314.1"/>
    <property type="molecule type" value="Genomic_DNA"/>
</dbReference>
<organism evidence="2 3">
    <name type="scientific">Roseibium aggregatum (strain ATCC 25650 / DSM 13394 / JCM 20685 / NBRC 16684 / NCIMB 2208 / IAM 12614 / B1)</name>
    <name type="common">Stappia aggregata</name>
    <dbReference type="NCBI Taxonomy" id="384765"/>
    <lineage>
        <taxon>Bacteria</taxon>
        <taxon>Pseudomonadati</taxon>
        <taxon>Pseudomonadota</taxon>
        <taxon>Alphaproteobacteria</taxon>
        <taxon>Hyphomicrobiales</taxon>
        <taxon>Stappiaceae</taxon>
        <taxon>Roseibium</taxon>
    </lineage>
</organism>
<dbReference type="InterPro" id="IPR032635">
    <property type="entry name" value="Anti_2"/>
</dbReference>
<sequence>MPLGSSNVDKPTVLTRSISSSVDQVHDDINADDRAVIAHNLDTIGSQLDTGVDDQDALLSWFNPISGNSGSLSKIDANGFWETGCLSFQTTANTITGIRIYTGTVCRDVTRKFAVTTLSVTDV</sequence>
<evidence type="ECO:0000259" key="1">
    <source>
        <dbReference type="Pfam" id="PF16998"/>
    </source>
</evidence>
<feature type="domain" description="Surface antigen" evidence="1">
    <location>
        <begin position="44"/>
        <end position="118"/>
    </location>
</feature>
<name>A0P0K0_ROSAI</name>
<dbReference type="AlphaFoldDB" id="A0P0K0"/>
<protein>
    <recommendedName>
        <fullName evidence="1">Surface antigen domain-containing protein</fullName>
    </recommendedName>
</protein>
<dbReference type="eggNOG" id="ENOG50336DE">
    <property type="taxonomic scope" value="Bacteria"/>
</dbReference>
<evidence type="ECO:0000313" key="3">
    <source>
        <dbReference type="Proteomes" id="UP000004848"/>
    </source>
</evidence>
<proteinExistence type="predicted"/>
<comment type="caution">
    <text evidence="2">The sequence shown here is derived from an EMBL/GenBank/DDBJ whole genome shotgun (WGS) entry which is preliminary data.</text>
</comment>